<evidence type="ECO:0000313" key="2">
    <source>
        <dbReference type="Proteomes" id="UP000823900"/>
    </source>
</evidence>
<dbReference type="Proteomes" id="UP000823900">
    <property type="component" value="Unassembled WGS sequence"/>
</dbReference>
<evidence type="ECO:0000313" key="1">
    <source>
        <dbReference type="EMBL" id="HJA72194.1"/>
    </source>
</evidence>
<reference evidence="1" key="1">
    <citation type="journal article" date="2021" name="PeerJ">
        <title>Extensive microbial diversity within the chicken gut microbiome revealed by metagenomics and culture.</title>
        <authorList>
            <person name="Gilroy R."/>
            <person name="Ravi A."/>
            <person name="Getino M."/>
            <person name="Pursley I."/>
            <person name="Horton D.L."/>
            <person name="Alikhan N.F."/>
            <person name="Baker D."/>
            <person name="Gharbi K."/>
            <person name="Hall N."/>
            <person name="Watson M."/>
            <person name="Adriaenssens E.M."/>
            <person name="Foster-Nyarko E."/>
            <person name="Jarju S."/>
            <person name="Secka A."/>
            <person name="Antonio M."/>
            <person name="Oren A."/>
            <person name="Chaudhuri R.R."/>
            <person name="La Ragione R."/>
            <person name="Hildebrand F."/>
            <person name="Pallen M.J."/>
        </authorList>
    </citation>
    <scope>NUCLEOTIDE SEQUENCE</scope>
    <source>
        <strain evidence="1">CHK178-16964</strain>
    </source>
</reference>
<comment type="caution">
    <text evidence="1">The sequence shown here is derived from an EMBL/GenBank/DDBJ whole genome shotgun (WGS) entry which is preliminary data.</text>
</comment>
<sequence>MYAIGVMPMPAGFRYRDVFLKGRPQHDRFDSFRIRHPQMDVGKRAKIFAPFDALRGFNFAILMKNELYEDQLVLSQEDQEELDRRFGILHNLTYNSRMARANRVQVTVTYYEPCSDVNSESYGSQGQYKTVTGICWNVDAEVTRTILVDEMRIRMEDIRSIESQGDIFNRHMEDQSADWGV</sequence>
<gene>
    <name evidence="1" type="ORF">IAA07_11575</name>
</gene>
<dbReference type="EMBL" id="DWZA01000100">
    <property type="protein sequence ID" value="HJA72194.1"/>
    <property type="molecule type" value="Genomic_DNA"/>
</dbReference>
<accession>A0A9D2HKN1</accession>
<proteinExistence type="predicted"/>
<reference evidence="1" key="2">
    <citation type="submission" date="2021-04" db="EMBL/GenBank/DDBJ databases">
        <authorList>
            <person name="Gilroy R."/>
        </authorList>
    </citation>
    <scope>NUCLEOTIDE SEQUENCE</scope>
    <source>
        <strain evidence="1">CHK178-16964</strain>
    </source>
</reference>
<name>A0A9D2HKN1_9FIRM</name>
<protein>
    <submittedName>
        <fullName evidence="1">Uncharacterized protein</fullName>
    </submittedName>
</protein>
<organism evidence="1 2">
    <name type="scientific">Candidatus Lachnoclostridium stercoravium</name>
    <dbReference type="NCBI Taxonomy" id="2838633"/>
    <lineage>
        <taxon>Bacteria</taxon>
        <taxon>Bacillati</taxon>
        <taxon>Bacillota</taxon>
        <taxon>Clostridia</taxon>
        <taxon>Lachnospirales</taxon>
        <taxon>Lachnospiraceae</taxon>
    </lineage>
</organism>
<dbReference type="AlphaFoldDB" id="A0A9D2HKN1"/>